<evidence type="ECO:0000313" key="2">
    <source>
        <dbReference type="EMBL" id="KAF2083113.1"/>
    </source>
</evidence>
<sequence>MSTMTTSQQLGLDPNVDPWRNTLHIFVRHPLAATEYDSVQVFPNRSTQAPTVTVNLTLARDVLIQISTHEGWKAAITYFKSLVEQEGLATLAQPQPNHEVEAETEAERATQPDFDYIVYMPLEYADQVGPAARRNGDAIVINTAQHPRRRATHVGIELMLEPGPEPDIEHNEEGWNYVIREFVQYLMVEELAVIKEPDYLPEPVQENGEGLDDGFAEGHHQGF</sequence>
<evidence type="ECO:0000313" key="3">
    <source>
        <dbReference type="Proteomes" id="UP000799776"/>
    </source>
</evidence>
<feature type="non-terminal residue" evidence="2">
    <location>
        <position position="223"/>
    </location>
</feature>
<comment type="caution">
    <text evidence="2">The sequence shown here is derived from an EMBL/GenBank/DDBJ whole genome shotgun (WGS) entry which is preliminary data.</text>
</comment>
<feature type="region of interest" description="Disordered" evidence="1">
    <location>
        <begin position="204"/>
        <end position="223"/>
    </location>
</feature>
<reference evidence="2" key="1">
    <citation type="journal article" date="2020" name="Stud. Mycol.">
        <title>101 Dothideomycetes genomes: a test case for predicting lifestyles and emergence of pathogens.</title>
        <authorList>
            <person name="Haridas S."/>
            <person name="Albert R."/>
            <person name="Binder M."/>
            <person name="Bloem J."/>
            <person name="Labutti K."/>
            <person name="Salamov A."/>
            <person name="Andreopoulos B."/>
            <person name="Baker S."/>
            <person name="Barry K."/>
            <person name="Bills G."/>
            <person name="Bluhm B."/>
            <person name="Cannon C."/>
            <person name="Castanera R."/>
            <person name="Culley D."/>
            <person name="Daum C."/>
            <person name="Ezra D."/>
            <person name="Gonzalez J."/>
            <person name="Henrissat B."/>
            <person name="Kuo A."/>
            <person name="Liang C."/>
            <person name="Lipzen A."/>
            <person name="Lutzoni F."/>
            <person name="Magnuson J."/>
            <person name="Mondo S."/>
            <person name="Nolan M."/>
            <person name="Ohm R."/>
            <person name="Pangilinan J."/>
            <person name="Park H.-J."/>
            <person name="Ramirez L."/>
            <person name="Alfaro M."/>
            <person name="Sun H."/>
            <person name="Tritt A."/>
            <person name="Yoshinaga Y."/>
            <person name="Zwiers L.-H."/>
            <person name="Turgeon B."/>
            <person name="Goodwin S."/>
            <person name="Spatafora J."/>
            <person name="Crous P."/>
            <person name="Grigoriev I."/>
        </authorList>
    </citation>
    <scope>NUCLEOTIDE SEQUENCE</scope>
    <source>
        <strain evidence="2">CBS 121410</strain>
    </source>
</reference>
<keyword evidence="3" id="KW-1185">Reference proteome</keyword>
<proteinExistence type="predicted"/>
<dbReference type="Proteomes" id="UP000799776">
    <property type="component" value="Unassembled WGS sequence"/>
</dbReference>
<dbReference type="AlphaFoldDB" id="A0A9P4LVK6"/>
<dbReference type="EMBL" id="ML978947">
    <property type="protein sequence ID" value="KAF2083113.1"/>
    <property type="molecule type" value="Genomic_DNA"/>
</dbReference>
<protein>
    <submittedName>
        <fullName evidence="2">Uncharacterized protein</fullName>
    </submittedName>
</protein>
<evidence type="ECO:0000256" key="1">
    <source>
        <dbReference type="SAM" id="MobiDB-lite"/>
    </source>
</evidence>
<gene>
    <name evidence="2" type="ORF">K490DRAFT_60761</name>
</gene>
<accession>A0A9P4LVK6</accession>
<organism evidence="2 3">
    <name type="scientific">Saccharata proteae CBS 121410</name>
    <dbReference type="NCBI Taxonomy" id="1314787"/>
    <lineage>
        <taxon>Eukaryota</taxon>
        <taxon>Fungi</taxon>
        <taxon>Dikarya</taxon>
        <taxon>Ascomycota</taxon>
        <taxon>Pezizomycotina</taxon>
        <taxon>Dothideomycetes</taxon>
        <taxon>Dothideomycetes incertae sedis</taxon>
        <taxon>Botryosphaeriales</taxon>
        <taxon>Saccharataceae</taxon>
        <taxon>Saccharata</taxon>
    </lineage>
</organism>
<name>A0A9P4LVK6_9PEZI</name>